<dbReference type="AlphaFoldDB" id="D4ZF90"/>
<evidence type="ECO:0000313" key="1">
    <source>
        <dbReference type="EMBL" id="BAJ04254.1"/>
    </source>
</evidence>
<organism evidence="1 2">
    <name type="scientific">Shewanella violacea (strain JCM 10179 / CIP 106290 / LMG 19151 / DSS12)</name>
    <dbReference type="NCBI Taxonomy" id="637905"/>
    <lineage>
        <taxon>Bacteria</taxon>
        <taxon>Pseudomonadati</taxon>
        <taxon>Pseudomonadota</taxon>
        <taxon>Gammaproteobacteria</taxon>
        <taxon>Alteromonadales</taxon>
        <taxon>Shewanellaceae</taxon>
        <taxon>Shewanella</taxon>
    </lineage>
</organism>
<keyword evidence="2" id="KW-1185">Reference proteome</keyword>
<dbReference type="EMBL" id="AP011177">
    <property type="protein sequence ID" value="BAJ04254.1"/>
    <property type="molecule type" value="Genomic_DNA"/>
</dbReference>
<gene>
    <name evidence="1" type="ordered locus">SVI_4283</name>
</gene>
<dbReference type="KEGG" id="svo:SVI_4283"/>
<dbReference type="HOGENOM" id="CLU_3405432_0_0_6"/>
<accession>D4ZF90</accession>
<name>D4ZF90_SHEVD</name>
<dbReference type="Proteomes" id="UP000002350">
    <property type="component" value="Chromosome"/>
</dbReference>
<proteinExistence type="predicted"/>
<reference evidence="2" key="1">
    <citation type="journal article" date="2010" name="Mol. Biosyst.">
        <title>Complete genome sequence and comparative analysis of Shewanella violacea, a psychrophilic and piezophilic bacterium from deep sea floor sediments.</title>
        <authorList>
            <person name="Aono E."/>
            <person name="Baba T."/>
            <person name="Ara T."/>
            <person name="Nishi T."/>
            <person name="Nakamichi T."/>
            <person name="Inamoto E."/>
            <person name="Toyonaga H."/>
            <person name="Hasegawa M."/>
            <person name="Takai Y."/>
            <person name="Okumura Y."/>
            <person name="Baba M."/>
            <person name="Tomita M."/>
            <person name="Kato C."/>
            <person name="Oshima T."/>
            <person name="Nakasone K."/>
            <person name="Mori H."/>
        </authorList>
    </citation>
    <scope>NUCLEOTIDE SEQUENCE [LARGE SCALE GENOMIC DNA]</scope>
    <source>
        <strain evidence="2">JCM 10179 / CIP 106290 / LMG 19151 / DSS12</strain>
    </source>
</reference>
<protein>
    <submittedName>
        <fullName evidence="1">Uncharacterized protein</fullName>
    </submittedName>
</protein>
<sequence>MAGIAKLLDACALGSLVSRVSRLEIARQGI</sequence>
<evidence type="ECO:0000313" key="2">
    <source>
        <dbReference type="Proteomes" id="UP000002350"/>
    </source>
</evidence>